<evidence type="ECO:0000313" key="15">
    <source>
        <dbReference type="Proteomes" id="UP001337655"/>
    </source>
</evidence>
<dbReference type="SUPFAM" id="SSF52540">
    <property type="entry name" value="P-loop containing nucleoside triphosphate hydrolases"/>
    <property type="match status" value="2"/>
</dbReference>
<evidence type="ECO:0000256" key="3">
    <source>
        <dbReference type="ARBA" id="ARBA00022741"/>
    </source>
</evidence>
<keyword evidence="8" id="KW-0067">ATP-binding</keyword>
<evidence type="ECO:0000256" key="4">
    <source>
        <dbReference type="ARBA" id="ARBA00022771"/>
    </source>
</evidence>
<feature type="compositionally biased region" description="Basic residues" evidence="10">
    <location>
        <begin position="239"/>
        <end position="248"/>
    </location>
</feature>
<evidence type="ECO:0000256" key="5">
    <source>
        <dbReference type="ARBA" id="ARBA00022801"/>
    </source>
</evidence>
<keyword evidence="15" id="KW-1185">Reference proteome</keyword>
<dbReference type="SMART" id="SM00487">
    <property type="entry name" value="DEXDc"/>
    <property type="match status" value="1"/>
</dbReference>
<evidence type="ECO:0000256" key="10">
    <source>
        <dbReference type="SAM" id="MobiDB-lite"/>
    </source>
</evidence>
<dbReference type="PANTHER" id="PTHR45626">
    <property type="entry name" value="TRANSCRIPTION TERMINATION FACTOR 2-RELATED"/>
    <property type="match status" value="1"/>
</dbReference>
<dbReference type="PROSITE" id="PS50089">
    <property type="entry name" value="ZF_RING_2"/>
    <property type="match status" value="1"/>
</dbReference>
<gene>
    <name evidence="14" type="ORF">LTR77_009338</name>
</gene>
<feature type="compositionally biased region" description="Polar residues" evidence="10">
    <location>
        <begin position="899"/>
        <end position="915"/>
    </location>
</feature>
<dbReference type="GO" id="GO:0004386">
    <property type="term" value="F:helicase activity"/>
    <property type="evidence" value="ECO:0007669"/>
    <property type="project" value="UniProtKB-KW"/>
</dbReference>
<dbReference type="RefSeq" id="XP_064655383.1">
    <property type="nucleotide sequence ID" value="XM_064806566.1"/>
</dbReference>
<dbReference type="AlphaFoldDB" id="A0AAV9P2M4"/>
<dbReference type="PROSITE" id="PS51192">
    <property type="entry name" value="HELICASE_ATP_BIND_1"/>
    <property type="match status" value="1"/>
</dbReference>
<dbReference type="PANTHER" id="PTHR45626:SF17">
    <property type="entry name" value="HELICASE-LIKE TRANSCRIPTION FACTOR"/>
    <property type="match status" value="1"/>
</dbReference>
<evidence type="ECO:0000256" key="8">
    <source>
        <dbReference type="ARBA" id="ARBA00022840"/>
    </source>
</evidence>
<dbReference type="Gene3D" id="3.40.50.300">
    <property type="entry name" value="P-loop containing nucleotide triphosphate hydrolases"/>
    <property type="match status" value="1"/>
</dbReference>
<evidence type="ECO:0000259" key="13">
    <source>
        <dbReference type="PROSITE" id="PS51194"/>
    </source>
</evidence>
<feature type="region of interest" description="Disordered" evidence="10">
    <location>
        <begin position="1"/>
        <end position="134"/>
    </location>
</feature>
<dbReference type="EMBL" id="JAVRRT010000017">
    <property type="protein sequence ID" value="KAK5165240.1"/>
    <property type="molecule type" value="Genomic_DNA"/>
</dbReference>
<dbReference type="InterPro" id="IPR000330">
    <property type="entry name" value="SNF2_N"/>
</dbReference>
<comment type="similarity">
    <text evidence="1">Belongs to the SNF2/RAD54 helicase family.</text>
</comment>
<keyword evidence="5" id="KW-0378">Hydrolase</keyword>
<feature type="region of interest" description="Disordered" evidence="10">
    <location>
        <begin position="1113"/>
        <end position="1144"/>
    </location>
</feature>
<protein>
    <submittedName>
        <fullName evidence="14">Uncharacterized protein</fullName>
    </submittedName>
</protein>
<proteinExistence type="inferred from homology"/>
<feature type="region of interest" description="Disordered" evidence="10">
    <location>
        <begin position="899"/>
        <end position="919"/>
    </location>
</feature>
<name>A0AAV9P2M4_9PEZI</name>
<dbReference type="InterPro" id="IPR038718">
    <property type="entry name" value="SNF2-like_sf"/>
</dbReference>
<keyword evidence="6" id="KW-0347">Helicase</keyword>
<dbReference type="GO" id="GO:0005524">
    <property type="term" value="F:ATP binding"/>
    <property type="evidence" value="ECO:0007669"/>
    <property type="project" value="UniProtKB-KW"/>
</dbReference>
<feature type="compositionally biased region" description="Polar residues" evidence="10">
    <location>
        <begin position="1"/>
        <end position="11"/>
    </location>
</feature>
<keyword evidence="4 9" id="KW-0863">Zinc-finger</keyword>
<organism evidence="14 15">
    <name type="scientific">Saxophila tyrrhenica</name>
    <dbReference type="NCBI Taxonomy" id="1690608"/>
    <lineage>
        <taxon>Eukaryota</taxon>
        <taxon>Fungi</taxon>
        <taxon>Dikarya</taxon>
        <taxon>Ascomycota</taxon>
        <taxon>Pezizomycotina</taxon>
        <taxon>Dothideomycetes</taxon>
        <taxon>Dothideomycetidae</taxon>
        <taxon>Mycosphaerellales</taxon>
        <taxon>Extremaceae</taxon>
        <taxon>Saxophila</taxon>
    </lineage>
</organism>
<dbReference type="Pfam" id="PF00271">
    <property type="entry name" value="Helicase_C"/>
    <property type="match status" value="1"/>
</dbReference>
<sequence length="1144" mass="126917">MAGPESNSGSPIKQEDQGCISNHIGETIDLISDDEHEDTMTAILRRPAPPAKKTAASPKQRSAQMNAEQPTKVVETVENPHPPPPTTEEILALQKRLADKFRSGPLAPKAPIPPPQESEQAAPSPIPESAGSEIEMRYKAAKVVHEQKKRADELSVEDEVRFMRLEAEFNTWVQKQAADREYEAVSDDESGLFVQQSDASAVPPPMAFGASEEEEEPERPKKGRKRGAAAPDSEQPATKKGKARKNAKKVLGTNYNDGDVDDLLNLTSRAKAAAKGAKGKASGSKAKPKSRKKQGAQLTNLDSITTANVFRDAVAAAELPSQPKFSGTRRRNEALKQLMASVPDESRGTARSDKKFLTDAIEAFNGGGHAVKATTDGSGNWEVRGMKATLKPYQVCGVAFMLQRERASVQPKGGLLCDEMGLGKTISMLTLIVQQLPGKDKPKNRATLIVAAPALIAQWDKEIRQHVATKSDSKYGLGRVAHHRAGHKSDINDLEEMLANSDIVLTTYYEVMKSYPKCLPPPNLVTAAQKEAYWKETWENDRGLLHKIKWLRVVLDEASAIKNHRSHTSMACRALEAKHYWAISGTPVQNTLQEFYSYFRFLREPHTGTFKIFQNNFCTASDPTGKERLAAFLRKFMIRRTHIDKMFEARLLDLPTPSQRTVWLEFNDIERQVYDVVRKRFIARINSTMAKDESVGKKFAGIWTMVLRLRQITASVLLVFDSCLDLFEREDFEKLNQITASEIEGHDDGVALLLHLRHILRLSKSSEVIEGGISGSVMLQSEVEALPIGQIDFSGHSEGDETGGGHGLSFRFQKYLDKWKTTDAWEKCKDRAVCCGCRQPPDNPYVTSCSHIYCLACLEDLTHLAARRGRDLAKCKECGDTYTFSRPCVSEGFEATKARPTSTFSSEEPATQSSSTKKKKKEDQIDWLGLNGSVLPSAKTVAVKAQILEWLEEDPAVKIICYTQIRLLGKVVTAEGWGYSEYHGKMGHELRANSLEDFQTNPNKSILLCSLRCGGMGLNITAASRVIIIDPWWNAAVEQQAFCRVFRIGQTKTSSMTRLVVKNTIDQAMMNMKELKLTEIESVMSVSKLQEHVSLKDLMRLFGNEVGEDEAGQPFIFADDDGGDERLRVPGGSDDEDNLMGDEA</sequence>
<dbReference type="SMART" id="SM00490">
    <property type="entry name" value="HELICc"/>
    <property type="match status" value="1"/>
</dbReference>
<reference evidence="14 15" key="1">
    <citation type="submission" date="2023-08" db="EMBL/GenBank/DDBJ databases">
        <title>Black Yeasts Isolated from many extreme environments.</title>
        <authorList>
            <person name="Coleine C."/>
            <person name="Stajich J.E."/>
            <person name="Selbmann L."/>
        </authorList>
    </citation>
    <scope>NUCLEOTIDE SEQUENCE [LARGE SCALE GENOMIC DNA]</scope>
    <source>
        <strain evidence="14 15">CCFEE 5935</strain>
    </source>
</reference>
<dbReference type="InterPro" id="IPR014001">
    <property type="entry name" value="Helicase_ATP-bd"/>
</dbReference>
<dbReference type="CDD" id="cd18793">
    <property type="entry name" value="SF2_C_SNF"/>
    <property type="match status" value="1"/>
</dbReference>
<evidence type="ECO:0000259" key="11">
    <source>
        <dbReference type="PROSITE" id="PS50089"/>
    </source>
</evidence>
<dbReference type="Pfam" id="PF00176">
    <property type="entry name" value="SNF2-rel_dom"/>
    <property type="match status" value="1"/>
</dbReference>
<dbReference type="InterPro" id="IPR001841">
    <property type="entry name" value="Znf_RING"/>
</dbReference>
<evidence type="ECO:0000256" key="7">
    <source>
        <dbReference type="ARBA" id="ARBA00022833"/>
    </source>
</evidence>
<keyword evidence="2" id="KW-0479">Metal-binding</keyword>
<evidence type="ECO:0000256" key="6">
    <source>
        <dbReference type="ARBA" id="ARBA00022806"/>
    </source>
</evidence>
<keyword evidence="7" id="KW-0862">Zinc</keyword>
<evidence type="ECO:0000256" key="9">
    <source>
        <dbReference type="PROSITE-ProRule" id="PRU00175"/>
    </source>
</evidence>
<keyword evidence="3" id="KW-0547">Nucleotide-binding</keyword>
<comment type="caution">
    <text evidence="14">The sequence shown here is derived from an EMBL/GenBank/DDBJ whole genome shotgun (WGS) entry which is preliminary data.</text>
</comment>
<evidence type="ECO:0000256" key="2">
    <source>
        <dbReference type="ARBA" id="ARBA00022723"/>
    </source>
</evidence>
<dbReference type="InterPro" id="IPR001650">
    <property type="entry name" value="Helicase_C-like"/>
</dbReference>
<dbReference type="InterPro" id="IPR050628">
    <property type="entry name" value="SNF2_RAD54_helicase_TF"/>
</dbReference>
<feature type="compositionally biased region" description="Polar residues" evidence="10">
    <location>
        <begin position="60"/>
        <end position="69"/>
    </location>
</feature>
<feature type="domain" description="RING-type" evidence="11">
    <location>
        <begin position="834"/>
        <end position="878"/>
    </location>
</feature>
<feature type="domain" description="Helicase C-terminal" evidence="13">
    <location>
        <begin position="920"/>
        <end position="1099"/>
    </location>
</feature>
<dbReference type="GeneID" id="89930670"/>
<evidence type="ECO:0000259" key="12">
    <source>
        <dbReference type="PROSITE" id="PS51192"/>
    </source>
</evidence>
<feature type="region of interest" description="Disordered" evidence="10">
    <location>
        <begin position="177"/>
        <end position="297"/>
    </location>
</feature>
<dbReference type="InterPro" id="IPR013083">
    <property type="entry name" value="Znf_RING/FYVE/PHD"/>
</dbReference>
<dbReference type="Gene3D" id="3.30.40.10">
    <property type="entry name" value="Zinc/RING finger domain, C3HC4 (zinc finger)"/>
    <property type="match status" value="1"/>
</dbReference>
<evidence type="ECO:0000256" key="1">
    <source>
        <dbReference type="ARBA" id="ARBA00007025"/>
    </source>
</evidence>
<feature type="compositionally biased region" description="Acidic residues" evidence="10">
    <location>
        <begin position="1133"/>
        <end position="1144"/>
    </location>
</feature>
<dbReference type="GO" id="GO:0006281">
    <property type="term" value="P:DNA repair"/>
    <property type="evidence" value="ECO:0007669"/>
    <property type="project" value="TreeGrafter"/>
</dbReference>
<feature type="domain" description="Helicase ATP-binding" evidence="12">
    <location>
        <begin position="405"/>
        <end position="605"/>
    </location>
</feature>
<dbReference type="InterPro" id="IPR049730">
    <property type="entry name" value="SNF2/RAD54-like_C"/>
</dbReference>
<accession>A0AAV9P2M4</accession>
<dbReference type="SUPFAM" id="SSF57850">
    <property type="entry name" value="RING/U-box"/>
    <property type="match status" value="1"/>
</dbReference>
<dbReference type="InterPro" id="IPR027417">
    <property type="entry name" value="P-loop_NTPase"/>
</dbReference>
<dbReference type="Proteomes" id="UP001337655">
    <property type="component" value="Unassembled WGS sequence"/>
</dbReference>
<dbReference type="GO" id="GO:0016787">
    <property type="term" value="F:hydrolase activity"/>
    <property type="evidence" value="ECO:0007669"/>
    <property type="project" value="UniProtKB-KW"/>
</dbReference>
<evidence type="ECO:0000313" key="14">
    <source>
        <dbReference type="EMBL" id="KAK5165240.1"/>
    </source>
</evidence>
<dbReference type="GO" id="GO:0008094">
    <property type="term" value="F:ATP-dependent activity, acting on DNA"/>
    <property type="evidence" value="ECO:0007669"/>
    <property type="project" value="TreeGrafter"/>
</dbReference>
<dbReference type="PROSITE" id="PS51194">
    <property type="entry name" value="HELICASE_CTER"/>
    <property type="match status" value="1"/>
</dbReference>
<dbReference type="InterPro" id="IPR017907">
    <property type="entry name" value="Znf_RING_CS"/>
</dbReference>
<dbReference type="Gene3D" id="3.40.50.10810">
    <property type="entry name" value="Tandem AAA-ATPase domain"/>
    <property type="match status" value="1"/>
</dbReference>
<dbReference type="GO" id="GO:0005634">
    <property type="term" value="C:nucleus"/>
    <property type="evidence" value="ECO:0007669"/>
    <property type="project" value="TreeGrafter"/>
</dbReference>
<feature type="compositionally biased region" description="Low complexity" evidence="10">
    <location>
        <begin position="268"/>
        <end position="285"/>
    </location>
</feature>
<dbReference type="CDD" id="cd18008">
    <property type="entry name" value="DEXDc_SHPRH-like"/>
    <property type="match status" value="1"/>
</dbReference>
<dbReference type="GO" id="GO:0008270">
    <property type="term" value="F:zinc ion binding"/>
    <property type="evidence" value="ECO:0007669"/>
    <property type="project" value="UniProtKB-KW"/>
</dbReference>
<dbReference type="PROSITE" id="PS00518">
    <property type="entry name" value="ZF_RING_1"/>
    <property type="match status" value="1"/>
</dbReference>